<reference evidence="3 4" key="1">
    <citation type="submission" date="2024-09" db="EMBL/GenBank/DDBJ databases">
        <authorList>
            <person name="Sun Q."/>
            <person name="Mori K."/>
        </authorList>
    </citation>
    <scope>NUCLEOTIDE SEQUENCE [LARGE SCALE GENOMIC DNA]</scope>
    <source>
        <strain evidence="3 4">CCM 3426</strain>
    </source>
</reference>
<organism evidence="3 4">
    <name type="scientific">Nonomuraea spiralis</name>
    <dbReference type="NCBI Taxonomy" id="46182"/>
    <lineage>
        <taxon>Bacteria</taxon>
        <taxon>Bacillati</taxon>
        <taxon>Actinomycetota</taxon>
        <taxon>Actinomycetes</taxon>
        <taxon>Streptosporangiales</taxon>
        <taxon>Streptosporangiaceae</taxon>
        <taxon>Nonomuraea</taxon>
    </lineage>
</organism>
<keyword evidence="2" id="KW-0812">Transmembrane</keyword>
<feature type="transmembrane region" description="Helical" evidence="2">
    <location>
        <begin position="203"/>
        <end position="223"/>
    </location>
</feature>
<feature type="transmembrane region" description="Helical" evidence="2">
    <location>
        <begin position="151"/>
        <end position="169"/>
    </location>
</feature>
<dbReference type="Proteomes" id="UP001589647">
    <property type="component" value="Unassembled WGS sequence"/>
</dbReference>
<evidence type="ECO:0000313" key="4">
    <source>
        <dbReference type="Proteomes" id="UP001589647"/>
    </source>
</evidence>
<keyword evidence="2" id="KW-1133">Transmembrane helix</keyword>
<feature type="compositionally biased region" description="Low complexity" evidence="1">
    <location>
        <begin position="25"/>
        <end position="41"/>
    </location>
</feature>
<dbReference type="RefSeq" id="WP_189651656.1">
    <property type="nucleotide sequence ID" value="NZ_BMRC01000021.1"/>
</dbReference>
<keyword evidence="4" id="KW-1185">Reference proteome</keyword>
<protein>
    <submittedName>
        <fullName evidence="3">Uncharacterized protein</fullName>
    </submittedName>
</protein>
<sequence>MDAKISTTPARARTDVPTTPPPSGTPSEPDTGPGTGPATGPAISPAAVRKLGLALSAGTLSWAASIFVYGSQAQGFGERVGDLTGLLFQLGIFALLAVQIRTRATGISRFARVMLKVELVLLGLAAVWSLLHGVLPDGLQDGPVMQALDVFWPVSMLGMMAIGIKVALAGRWRGALRWWPLVAESWAVVTVPTYVLFGDSVSNWVGGFHLVIGYATLGALLALRPGLTD</sequence>
<accession>A0ABV5ID20</accession>
<evidence type="ECO:0000256" key="1">
    <source>
        <dbReference type="SAM" id="MobiDB-lite"/>
    </source>
</evidence>
<proteinExistence type="predicted"/>
<gene>
    <name evidence="3" type="ORF">ACFFV7_14655</name>
</gene>
<feature type="transmembrane region" description="Helical" evidence="2">
    <location>
        <begin position="176"/>
        <end position="197"/>
    </location>
</feature>
<feature type="transmembrane region" description="Helical" evidence="2">
    <location>
        <begin position="113"/>
        <end position="131"/>
    </location>
</feature>
<dbReference type="EMBL" id="JBHMEI010000007">
    <property type="protein sequence ID" value="MFB9202437.1"/>
    <property type="molecule type" value="Genomic_DNA"/>
</dbReference>
<feature type="transmembrane region" description="Helical" evidence="2">
    <location>
        <begin position="51"/>
        <end position="71"/>
    </location>
</feature>
<feature type="region of interest" description="Disordered" evidence="1">
    <location>
        <begin position="1"/>
        <end position="41"/>
    </location>
</feature>
<comment type="caution">
    <text evidence="3">The sequence shown here is derived from an EMBL/GenBank/DDBJ whole genome shotgun (WGS) entry which is preliminary data.</text>
</comment>
<name>A0ABV5ID20_9ACTN</name>
<keyword evidence="2" id="KW-0472">Membrane</keyword>
<feature type="transmembrane region" description="Helical" evidence="2">
    <location>
        <begin position="83"/>
        <end position="101"/>
    </location>
</feature>
<evidence type="ECO:0000313" key="3">
    <source>
        <dbReference type="EMBL" id="MFB9202437.1"/>
    </source>
</evidence>
<evidence type="ECO:0000256" key="2">
    <source>
        <dbReference type="SAM" id="Phobius"/>
    </source>
</evidence>